<dbReference type="Gene3D" id="1.10.10.10">
    <property type="entry name" value="Winged helix-like DNA-binding domain superfamily/Winged helix DNA-binding domain"/>
    <property type="match status" value="1"/>
</dbReference>
<protein>
    <submittedName>
        <fullName evidence="1">Winged helix-turn-helix transcriptional regulator</fullName>
    </submittedName>
</protein>
<gene>
    <name evidence="1" type="ORF">JJB97_04550</name>
</gene>
<dbReference type="Proteomes" id="UP000659047">
    <property type="component" value="Unassembled WGS sequence"/>
</dbReference>
<dbReference type="AlphaFoldDB" id="A0A8K0XVV6"/>
<keyword evidence="2" id="KW-1185">Reference proteome</keyword>
<comment type="caution">
    <text evidence="1">The sequence shown here is derived from an EMBL/GenBank/DDBJ whole genome shotgun (WGS) entry which is preliminary data.</text>
</comment>
<sequence length="141" mass="16472">MQTKNETLHLFRQLFQLYTSCWQRTLPDITRPRFTVMHSLAATPEIEQIALIDVAVRTKAAMLSHMEKRKRVRHECAPNDKRHRFTGLTTQGRRLPDTAIPRAALVDKIFLKRLSPEQQTLFSQLIRQMVNKQSAIDFIFA</sequence>
<accession>A0A8K0XVV6</accession>
<organism evidence="1 2">
    <name type="scientific">Tenebrionibacter intestinalis</name>
    <dbReference type="NCBI Taxonomy" id="2799638"/>
    <lineage>
        <taxon>Bacteria</taxon>
        <taxon>Pseudomonadati</taxon>
        <taxon>Pseudomonadota</taxon>
        <taxon>Gammaproteobacteria</taxon>
        <taxon>Enterobacterales</taxon>
        <taxon>Enterobacteriaceae</taxon>
        <taxon>Tenebrionibacter/Tenebrionicola group</taxon>
        <taxon>Tenebrionibacter</taxon>
    </lineage>
</organism>
<name>A0A8K0XVV6_9ENTR</name>
<dbReference type="InterPro" id="IPR036388">
    <property type="entry name" value="WH-like_DNA-bd_sf"/>
</dbReference>
<dbReference type="SUPFAM" id="SSF46785">
    <property type="entry name" value="Winged helix' DNA-binding domain"/>
    <property type="match status" value="1"/>
</dbReference>
<proteinExistence type="predicted"/>
<dbReference type="EMBL" id="JAEPBH010000008">
    <property type="protein sequence ID" value="MBK4714615.1"/>
    <property type="molecule type" value="Genomic_DNA"/>
</dbReference>
<reference evidence="1" key="1">
    <citation type="submission" date="2021-01" db="EMBL/GenBank/DDBJ databases">
        <title>Intestinitalea alba gen. nov., sp. nov., a novel genus of the family Enterobacteriaceae, isolated from the gut of the plastic-eating mealworm Tenebrio molitor L.</title>
        <authorList>
            <person name="Yang Y."/>
        </authorList>
    </citation>
    <scope>NUCLEOTIDE SEQUENCE</scope>
    <source>
        <strain evidence="1">BIT-L3</strain>
    </source>
</reference>
<evidence type="ECO:0000313" key="2">
    <source>
        <dbReference type="Proteomes" id="UP000659047"/>
    </source>
</evidence>
<dbReference type="InterPro" id="IPR036390">
    <property type="entry name" value="WH_DNA-bd_sf"/>
</dbReference>
<evidence type="ECO:0000313" key="1">
    <source>
        <dbReference type="EMBL" id="MBK4714615.1"/>
    </source>
</evidence>